<organism evidence="2 3">
    <name type="scientific">Stomoxys calcitrans</name>
    <name type="common">Stable fly</name>
    <name type="synonym">Conops calcitrans</name>
    <dbReference type="NCBI Taxonomy" id="35570"/>
    <lineage>
        <taxon>Eukaryota</taxon>
        <taxon>Metazoa</taxon>
        <taxon>Ecdysozoa</taxon>
        <taxon>Arthropoda</taxon>
        <taxon>Hexapoda</taxon>
        <taxon>Insecta</taxon>
        <taxon>Pterygota</taxon>
        <taxon>Neoptera</taxon>
        <taxon>Endopterygota</taxon>
        <taxon>Diptera</taxon>
        <taxon>Brachycera</taxon>
        <taxon>Muscomorpha</taxon>
        <taxon>Muscoidea</taxon>
        <taxon>Muscidae</taxon>
        <taxon>Stomoxys</taxon>
    </lineage>
</organism>
<sequence length="185" mass="21715">MLYKIFAVLSILCWLTLIRSANRRYDLRLYEFTCKSITNRLLLLECSFQNFETTNYYSLQSKFMFDRDMSDTLEVRVWVYIKLANSKNGIQFLDIRLKMCDILENALQNPLAKKIFAEFRRTSNIPAMCPFKANFLYQMNNFTVNDKYAPTYAPLLNFTVGYDLYEKTQLFATVKTIGALIAKTS</sequence>
<evidence type="ECO:0000256" key="1">
    <source>
        <dbReference type="SAM" id="SignalP"/>
    </source>
</evidence>
<evidence type="ECO:0000313" key="2">
    <source>
        <dbReference type="EnsemblMetazoa" id="SCAU003936-PA"/>
    </source>
</evidence>
<dbReference type="PANTHER" id="PTHR20898">
    <property type="entry name" value="DAEDALUS ON 3-RELATED-RELATED"/>
    <property type="match status" value="1"/>
</dbReference>
<name>A0A1I8P1F2_STOCA</name>
<keyword evidence="1" id="KW-0732">Signal</keyword>
<keyword evidence="3" id="KW-1185">Reference proteome</keyword>
<accession>A0A1I8P1F2</accession>
<dbReference type="VEuPathDB" id="VectorBase:SCAU003936"/>
<dbReference type="Proteomes" id="UP000095300">
    <property type="component" value="Unassembled WGS sequence"/>
</dbReference>
<dbReference type="SMART" id="SM00697">
    <property type="entry name" value="DM8"/>
    <property type="match status" value="1"/>
</dbReference>
<dbReference type="EnsemblMetazoa" id="SCAU003936-RA">
    <property type="protein sequence ID" value="SCAU003936-PA"/>
    <property type="gene ID" value="SCAU003936"/>
</dbReference>
<gene>
    <name evidence="2" type="primary">106091747</name>
</gene>
<feature type="chain" id="PRO_5009325836" evidence="1">
    <location>
        <begin position="21"/>
        <end position="185"/>
    </location>
</feature>
<dbReference type="InterPro" id="IPR010512">
    <property type="entry name" value="DUF1091"/>
</dbReference>
<protein>
    <submittedName>
        <fullName evidence="2">Uncharacterized protein</fullName>
    </submittedName>
</protein>
<dbReference type="PANTHER" id="PTHR20898:SF0">
    <property type="entry name" value="DAEDALUS ON 3-RELATED"/>
    <property type="match status" value="1"/>
</dbReference>
<dbReference type="Pfam" id="PF06477">
    <property type="entry name" value="DUF1091"/>
    <property type="match status" value="1"/>
</dbReference>
<feature type="signal peptide" evidence="1">
    <location>
        <begin position="1"/>
        <end position="20"/>
    </location>
</feature>
<dbReference type="AlphaFoldDB" id="A0A1I8P1F2"/>
<evidence type="ECO:0000313" key="3">
    <source>
        <dbReference type="Proteomes" id="UP000095300"/>
    </source>
</evidence>
<proteinExistence type="predicted"/>
<reference evidence="2" key="1">
    <citation type="submission" date="2020-05" db="UniProtKB">
        <authorList>
            <consortium name="EnsemblMetazoa"/>
        </authorList>
    </citation>
    <scope>IDENTIFICATION</scope>
    <source>
        <strain evidence="2">USDA</strain>
    </source>
</reference>